<comment type="caution">
    <text evidence="3">The sequence shown here is derived from an EMBL/GenBank/DDBJ whole genome shotgun (WGS) entry which is preliminary data.</text>
</comment>
<dbReference type="InterPro" id="IPR041311">
    <property type="entry name" value="LPD29"/>
</dbReference>
<gene>
    <name evidence="3" type="ORF">RF091_27400</name>
</gene>
<dbReference type="RefSeq" id="WP_309149099.1">
    <property type="nucleotide sequence ID" value="NZ_CP119436.1"/>
</dbReference>
<reference evidence="3 4" key="1">
    <citation type="submission" date="2023-07" db="EMBL/GenBank/DDBJ databases">
        <title>Pathogens genome sequencing project 196.</title>
        <authorList>
            <person name="Cao X."/>
        </authorList>
    </citation>
    <scope>NUCLEOTIDE SEQUENCE [LARGE SCALE GENOMIC DNA]</scope>
    <source>
        <strain evidence="3 4">SM41</strain>
    </source>
</reference>
<dbReference type="InterPro" id="IPR040631">
    <property type="entry name" value="LPD30"/>
</dbReference>
<sequence length="284" mass="31949">MKTDNNKVIVIGQVVSTNLYGLGKGVVYAISGEQSSFGQGKELGGVIYRTASNAKFDIAFFNGEVSNNLPESILRGVQWTVHDEVATLEAVKMACEYSKLVADKKVEDERKAKEHFALEKERIKNLPEYQSLQSENLGGKGVAINIRRELKAAYPKTKFSVRTRDYDCVNISWTDGPTENQVKQITNKYKNGSFDAMQDMYEYSSSPFNDVFGGAKYLFTERTMSDLLIAKALEVALEKYGSEFITDECTVTSYREGRLNSFRGDFFERGLSYEINLIAKEITL</sequence>
<accession>A0ABD5BRN8</accession>
<evidence type="ECO:0000259" key="2">
    <source>
        <dbReference type="Pfam" id="PF18850"/>
    </source>
</evidence>
<evidence type="ECO:0000313" key="3">
    <source>
        <dbReference type="EMBL" id="MDQ9559224.1"/>
    </source>
</evidence>
<feature type="domain" description="Large polyvalent protein associated" evidence="1">
    <location>
        <begin position="140"/>
        <end position="225"/>
    </location>
</feature>
<dbReference type="EMBL" id="JAVIPQ010000484">
    <property type="protein sequence ID" value="MDQ9559224.1"/>
    <property type="molecule type" value="Genomic_DNA"/>
</dbReference>
<evidence type="ECO:0000259" key="1">
    <source>
        <dbReference type="Pfam" id="PF18847"/>
    </source>
</evidence>
<dbReference type="Pfam" id="PF18847">
    <property type="entry name" value="LPD29"/>
    <property type="match status" value="1"/>
</dbReference>
<evidence type="ECO:0000313" key="4">
    <source>
        <dbReference type="Proteomes" id="UP001234811"/>
    </source>
</evidence>
<feature type="domain" description="Large polyvalent protein associated" evidence="2">
    <location>
        <begin position="9"/>
        <end position="127"/>
    </location>
</feature>
<dbReference type="Proteomes" id="UP001234811">
    <property type="component" value="Unassembled WGS sequence"/>
</dbReference>
<protein>
    <submittedName>
        <fullName evidence="3">LPD29 domain-containing protein</fullName>
    </submittedName>
</protein>
<organism evidence="3 4">
    <name type="scientific">Serratia marcescens</name>
    <dbReference type="NCBI Taxonomy" id="615"/>
    <lineage>
        <taxon>Bacteria</taxon>
        <taxon>Pseudomonadati</taxon>
        <taxon>Pseudomonadota</taxon>
        <taxon>Gammaproteobacteria</taxon>
        <taxon>Enterobacterales</taxon>
        <taxon>Yersiniaceae</taxon>
        <taxon>Serratia</taxon>
    </lineage>
</organism>
<name>A0ABD5BRN8_SERMA</name>
<dbReference type="Pfam" id="PF18850">
    <property type="entry name" value="LPD30"/>
    <property type="match status" value="1"/>
</dbReference>
<dbReference type="AlphaFoldDB" id="A0ABD5BRN8"/>
<proteinExistence type="predicted"/>